<dbReference type="GO" id="GO:0044384">
    <property type="term" value="C:host outer membrane"/>
    <property type="evidence" value="ECO:0007669"/>
    <property type="project" value="InterPro"/>
</dbReference>
<name>A0AAN3HEM3_ECOLX</name>
<reference evidence="1" key="1">
    <citation type="submission" date="2020-02" db="EMBL/GenBank/DDBJ databases">
        <authorList>
            <person name="Ashton P.M."/>
            <person name="Dallman T."/>
            <person name="Nair S."/>
            <person name="De Pinna E."/>
            <person name="Peters T."/>
            <person name="Grant K."/>
        </authorList>
    </citation>
    <scope>NUCLEOTIDE SEQUENCE</scope>
    <source>
        <strain evidence="1">93335</strain>
    </source>
</reference>
<dbReference type="Pfam" id="PF06316">
    <property type="entry name" value="Ail_Lom"/>
    <property type="match status" value="1"/>
</dbReference>
<feature type="non-terminal residue" evidence="1">
    <location>
        <position position="1"/>
    </location>
</feature>
<proteinExistence type="predicted"/>
<gene>
    <name evidence="1" type="ORF">A2J79_003683</name>
</gene>
<dbReference type="PROSITE" id="PS00695">
    <property type="entry name" value="ENT_VIR_OMP_2"/>
    <property type="match status" value="1"/>
</dbReference>
<dbReference type="Proteomes" id="UP000711811">
    <property type="component" value="Unassembled WGS sequence"/>
</dbReference>
<dbReference type="InterPro" id="IPR000758">
    <property type="entry name" value="Enterovir_OMP"/>
</dbReference>
<accession>A0AAN3HEM3</accession>
<dbReference type="AlphaFoldDB" id="A0AAN3HEM3"/>
<evidence type="ECO:0000313" key="2">
    <source>
        <dbReference type="Proteomes" id="UP000711811"/>
    </source>
</evidence>
<organism evidence="1 2">
    <name type="scientific">Escherichia coli</name>
    <dbReference type="NCBI Taxonomy" id="562"/>
    <lineage>
        <taxon>Bacteria</taxon>
        <taxon>Pseudomonadati</taxon>
        <taxon>Pseudomonadota</taxon>
        <taxon>Gammaproteobacteria</taxon>
        <taxon>Enterobacterales</taxon>
        <taxon>Enterobacteriaceae</taxon>
        <taxon>Escherichia</taxon>
    </lineage>
</organism>
<dbReference type="RefSeq" id="WP_001475722.1">
    <property type="nucleotide sequence ID" value="NZ_BGBH01000005.1"/>
</dbReference>
<dbReference type="EMBL" id="AATCLQ010000032">
    <property type="protein sequence ID" value="EFJ6483286.1"/>
    <property type="molecule type" value="Genomic_DNA"/>
</dbReference>
<evidence type="ECO:0000313" key="1">
    <source>
        <dbReference type="EMBL" id="EFJ6483286.1"/>
    </source>
</evidence>
<sequence length="18" mass="1961">GSGDWRTDGFIVGVGYKF</sequence>
<protein>
    <submittedName>
        <fullName evidence="1">Ail/Lom family outer membrane beta-barrel protein</fullName>
    </submittedName>
</protein>
<comment type="caution">
    <text evidence="1">The sequence shown here is derived from an EMBL/GenBank/DDBJ whole genome shotgun (WGS) entry which is preliminary data.</text>
</comment>